<evidence type="ECO:0000313" key="4">
    <source>
        <dbReference type="Proteomes" id="UP000434582"/>
    </source>
</evidence>
<dbReference type="AlphaFoldDB" id="A0A7X1ZFV4"/>
<evidence type="ECO:0000256" key="1">
    <source>
        <dbReference type="SAM" id="MobiDB-lite"/>
    </source>
</evidence>
<dbReference type="SUPFAM" id="SSF52540">
    <property type="entry name" value="P-loop containing nucleoside triphosphate hydrolases"/>
    <property type="match status" value="1"/>
</dbReference>
<feature type="region of interest" description="Disordered" evidence="1">
    <location>
        <begin position="100"/>
        <end position="166"/>
    </location>
</feature>
<accession>A0A7X1ZFV4</accession>
<dbReference type="GO" id="GO:0016887">
    <property type="term" value="F:ATP hydrolysis activity"/>
    <property type="evidence" value="ECO:0007669"/>
    <property type="project" value="InterPro"/>
</dbReference>
<feature type="compositionally biased region" description="Low complexity" evidence="1">
    <location>
        <begin position="139"/>
        <end position="148"/>
    </location>
</feature>
<protein>
    <submittedName>
        <fullName evidence="3">AAA family ATPase</fullName>
    </submittedName>
</protein>
<evidence type="ECO:0000313" key="3">
    <source>
        <dbReference type="EMBL" id="MQX37563.1"/>
    </source>
</evidence>
<proteinExistence type="predicted"/>
<dbReference type="Pfam" id="PF13476">
    <property type="entry name" value="AAA_23"/>
    <property type="match status" value="1"/>
</dbReference>
<feature type="domain" description="Rad50/SbcC-type AAA" evidence="2">
    <location>
        <begin position="14"/>
        <end position="59"/>
    </location>
</feature>
<comment type="caution">
    <text evidence="3">The sequence shown here is derived from an EMBL/GenBank/DDBJ whole genome shotgun (WGS) entry which is preliminary data.</text>
</comment>
<reference evidence="3 4" key="1">
    <citation type="submission" date="2019-10" db="EMBL/GenBank/DDBJ databases">
        <title>Draft whole-genome sequence of the purple nonsulfur photosynthetic bacterium Roseospira navarrensis DSM 15114.</title>
        <authorList>
            <person name="Kyndt J.A."/>
            <person name="Meyer T.E."/>
        </authorList>
    </citation>
    <scope>NUCLEOTIDE SEQUENCE [LARGE SCALE GENOMIC DNA]</scope>
    <source>
        <strain evidence="3 4">DSM 15114</strain>
    </source>
</reference>
<dbReference type="GO" id="GO:0006302">
    <property type="term" value="P:double-strand break repair"/>
    <property type="evidence" value="ECO:0007669"/>
    <property type="project" value="InterPro"/>
</dbReference>
<organism evidence="3 4">
    <name type="scientific">Roseospira navarrensis</name>
    <dbReference type="NCBI Taxonomy" id="140058"/>
    <lineage>
        <taxon>Bacteria</taxon>
        <taxon>Pseudomonadati</taxon>
        <taxon>Pseudomonadota</taxon>
        <taxon>Alphaproteobacteria</taxon>
        <taxon>Rhodospirillales</taxon>
        <taxon>Rhodospirillaceae</taxon>
        <taxon>Roseospira</taxon>
    </lineage>
</organism>
<dbReference type="PANTHER" id="PTHR32114:SF2">
    <property type="entry name" value="ABC TRANSPORTER ABCH.3"/>
    <property type="match status" value="1"/>
</dbReference>
<feature type="region of interest" description="Disordered" evidence="1">
    <location>
        <begin position="75"/>
        <end position="94"/>
    </location>
</feature>
<dbReference type="InterPro" id="IPR027417">
    <property type="entry name" value="P-loop_NTPase"/>
</dbReference>
<dbReference type="Proteomes" id="UP000434582">
    <property type="component" value="Unassembled WGS sequence"/>
</dbReference>
<dbReference type="RefSeq" id="WP_153345172.1">
    <property type="nucleotide sequence ID" value="NZ_WIVE01000047.1"/>
</dbReference>
<dbReference type="OrthoDB" id="9795626at2"/>
<keyword evidence="4" id="KW-1185">Reference proteome</keyword>
<dbReference type="InterPro" id="IPR038729">
    <property type="entry name" value="Rad50/SbcC_AAA"/>
</dbReference>
<sequence length="722" mass="79777">MSPQGLDTIQRIKRVTLRDFRGFKGDHTLDTDADLVLISGPNGHGKTSVLEALTLLLTGWHDPARSPAELIARDAAAAPQTRGEPPPEGPVRPQFRLSAEARDADQKERTLTLAFPPSPNIPNGTAGATDATDGDAHETPATPAVAGPVPMPDGLPPSQLSGPDTEDRELPARLCAFFQDRLDLLFDQAATGRTFRDVFEPLPLEVTRVQDRLDSLRAELKDEEKAPRYRDAWSGKPVEELDGALADAWAGVANTLRFLSAFTKHDGPNAFPPVPARITDHTEMDAFATRVIDALGGRAARLDRDGLRHSFRQALESALSAWIAQAQKDAGTATARTTKLQAELAETRNRLAAIEQAFPTLDADIARFSATEDGLPNALDVFRVLARHARDWARPVDDHGLPEDQREKLSRVTEEFGLVNPDDAGKCGEALGTWLELRLDARAERDGLREQERALTRAIEGSLSSHRLKKLQWAQDRLRPGLTALANAWEARHAFTRHRENTEGRRRAREALKEVLAAVKTVDTDLKNLTAPDQNTMKELKQRADQVLWRFSLVEGVRPLHLIGQDKAPVADRTPRVYDIRTDDGRPLRDLSTGQRAQVGVSLLVAQNLAASMYLNHRVILLDDVTTAYGLSNLTREAILWRQFAYGADDDSPQKRQIFISSHHEDMTNHLLDLLVPPPGRSMRLIRFTGWSNTNGPEIETFQVEPSEDVPVEALKASLGAF</sequence>
<gene>
    <name evidence="3" type="ORF">GHC57_13650</name>
</gene>
<name>A0A7X1ZFV4_9PROT</name>
<dbReference type="EMBL" id="WIVE01000047">
    <property type="protein sequence ID" value="MQX37563.1"/>
    <property type="molecule type" value="Genomic_DNA"/>
</dbReference>
<evidence type="ECO:0000259" key="2">
    <source>
        <dbReference type="Pfam" id="PF13476"/>
    </source>
</evidence>
<feature type="compositionally biased region" description="Basic and acidic residues" evidence="1">
    <location>
        <begin position="100"/>
        <end position="110"/>
    </location>
</feature>
<dbReference type="PANTHER" id="PTHR32114">
    <property type="entry name" value="ABC TRANSPORTER ABCH.3"/>
    <property type="match status" value="1"/>
</dbReference>
<dbReference type="Gene3D" id="3.40.50.300">
    <property type="entry name" value="P-loop containing nucleotide triphosphate hydrolases"/>
    <property type="match status" value="2"/>
</dbReference>